<protein>
    <submittedName>
        <fullName evidence="1">Uncharacterized protein</fullName>
    </submittedName>
</protein>
<dbReference type="AlphaFoldDB" id="A0A7Z7J355"/>
<gene>
    <name evidence="1" type="ORF">XFF6991_570035</name>
</gene>
<comment type="caution">
    <text evidence="1">The sequence shown here is derived from an EMBL/GenBank/DDBJ whole genome shotgun (WGS) entry which is preliminary data.</text>
</comment>
<accession>A0A7Z7J355</accession>
<evidence type="ECO:0000313" key="1">
    <source>
        <dbReference type="EMBL" id="SOO26470.1"/>
    </source>
</evidence>
<dbReference type="EMBL" id="OCZC01000085">
    <property type="protein sequence ID" value="SOO26470.1"/>
    <property type="molecule type" value="Genomic_DNA"/>
</dbReference>
<evidence type="ECO:0000313" key="2">
    <source>
        <dbReference type="Proteomes" id="UP000234345"/>
    </source>
</evidence>
<proteinExistence type="predicted"/>
<dbReference type="Proteomes" id="UP000234345">
    <property type="component" value="Unassembled WGS sequence"/>
</dbReference>
<name>A0A7Z7J355_XANCH</name>
<organism evidence="1 2">
    <name type="scientific">Xanthomonas campestris pv. phaseoli</name>
    <dbReference type="NCBI Taxonomy" id="317013"/>
    <lineage>
        <taxon>Bacteria</taxon>
        <taxon>Pseudomonadati</taxon>
        <taxon>Pseudomonadota</taxon>
        <taxon>Gammaproteobacteria</taxon>
        <taxon>Lysobacterales</taxon>
        <taxon>Lysobacteraceae</taxon>
        <taxon>Xanthomonas</taxon>
    </lineage>
</organism>
<sequence length="37" mass="4283">MNSYGHWHSFNSPPTYYQVGGDVTKRDASFRTVLCFL</sequence>
<reference evidence="1 2" key="1">
    <citation type="submission" date="2017-10" db="EMBL/GenBank/DDBJ databases">
        <authorList>
            <person name="Regsiter A."/>
            <person name="William W."/>
        </authorList>
    </citation>
    <scope>NUCLEOTIDE SEQUENCE [LARGE SCALE GENOMIC DNA]</scope>
    <source>
        <strain evidence="1 2">CFBP6991</strain>
    </source>
</reference>